<dbReference type="InterPro" id="IPR000700">
    <property type="entry name" value="PAS-assoc_C"/>
</dbReference>
<dbReference type="Proteomes" id="UP000076021">
    <property type="component" value="Chromosome"/>
</dbReference>
<dbReference type="SMART" id="SM00267">
    <property type="entry name" value="GGDEF"/>
    <property type="match status" value="1"/>
</dbReference>
<dbReference type="AlphaFoldDB" id="A0A143HE31"/>
<evidence type="ECO:0000256" key="1">
    <source>
        <dbReference type="SAM" id="Phobius"/>
    </source>
</evidence>
<name>A0A143HE31_9BACL</name>
<accession>A0A143HE31</accession>
<organism evidence="6 7">
    <name type="scientific">Rummeliibacillus stabekisii</name>
    <dbReference type="NCBI Taxonomy" id="241244"/>
    <lineage>
        <taxon>Bacteria</taxon>
        <taxon>Bacillati</taxon>
        <taxon>Bacillota</taxon>
        <taxon>Bacilli</taxon>
        <taxon>Bacillales</taxon>
        <taxon>Caryophanaceae</taxon>
        <taxon>Rummeliibacillus</taxon>
    </lineage>
</organism>
<dbReference type="PROSITE" id="PS50112">
    <property type="entry name" value="PAS"/>
    <property type="match status" value="1"/>
</dbReference>
<dbReference type="InterPro" id="IPR000014">
    <property type="entry name" value="PAS"/>
</dbReference>
<dbReference type="RefSeq" id="WP_066789911.1">
    <property type="nucleotide sequence ID" value="NZ_CP014806.1"/>
</dbReference>
<dbReference type="KEGG" id="rst:ATY39_11525"/>
<reference evidence="6 7" key="1">
    <citation type="journal article" date="2016" name="Genome Announc.">
        <title>Whole-Genome Sequence of Rummeliibacillus stabekisii Strain PP9 Isolated from Antarctic Soil.</title>
        <authorList>
            <person name="da Mota F.F."/>
            <person name="Vollu R.E."/>
            <person name="Jurelevicius D."/>
            <person name="Seldin L."/>
        </authorList>
    </citation>
    <scope>NUCLEOTIDE SEQUENCE [LARGE SCALE GENOMIC DNA]</scope>
    <source>
        <strain evidence="6 7">PP9</strain>
    </source>
</reference>
<feature type="transmembrane region" description="Helical" evidence="1">
    <location>
        <begin position="80"/>
        <end position="100"/>
    </location>
</feature>
<dbReference type="SUPFAM" id="SSF55073">
    <property type="entry name" value="Nucleotide cyclase"/>
    <property type="match status" value="1"/>
</dbReference>
<keyword evidence="1" id="KW-0472">Membrane</keyword>
<dbReference type="SMART" id="SM00052">
    <property type="entry name" value="EAL"/>
    <property type="match status" value="1"/>
</dbReference>
<feature type="domain" description="GGDEF" evidence="5">
    <location>
        <begin position="292"/>
        <end position="422"/>
    </location>
</feature>
<dbReference type="CDD" id="cd00130">
    <property type="entry name" value="PAS"/>
    <property type="match status" value="1"/>
</dbReference>
<feature type="domain" description="PAC" evidence="3">
    <location>
        <begin position="213"/>
        <end position="264"/>
    </location>
</feature>
<dbReference type="OrthoDB" id="2624050at2"/>
<dbReference type="Pfam" id="PF00990">
    <property type="entry name" value="GGDEF"/>
    <property type="match status" value="1"/>
</dbReference>
<dbReference type="SUPFAM" id="SSF141868">
    <property type="entry name" value="EAL domain-like"/>
    <property type="match status" value="1"/>
</dbReference>
<dbReference type="SMART" id="SM00091">
    <property type="entry name" value="PAS"/>
    <property type="match status" value="1"/>
</dbReference>
<dbReference type="CDD" id="cd01948">
    <property type="entry name" value="EAL"/>
    <property type="match status" value="1"/>
</dbReference>
<dbReference type="PROSITE" id="PS50113">
    <property type="entry name" value="PAC"/>
    <property type="match status" value="1"/>
</dbReference>
<proteinExistence type="predicted"/>
<dbReference type="Pfam" id="PF00989">
    <property type="entry name" value="PAS"/>
    <property type="match status" value="1"/>
</dbReference>
<dbReference type="PANTHER" id="PTHR44757:SF2">
    <property type="entry name" value="BIOFILM ARCHITECTURE MAINTENANCE PROTEIN MBAA"/>
    <property type="match status" value="1"/>
</dbReference>
<protein>
    <recommendedName>
        <fullName evidence="8">Diguanylate cyclase</fullName>
    </recommendedName>
</protein>
<keyword evidence="1" id="KW-0812">Transmembrane</keyword>
<dbReference type="Pfam" id="PF00563">
    <property type="entry name" value="EAL"/>
    <property type="match status" value="1"/>
</dbReference>
<feature type="transmembrane region" description="Helical" evidence="1">
    <location>
        <begin position="38"/>
        <end position="60"/>
    </location>
</feature>
<feature type="transmembrane region" description="Helical" evidence="1">
    <location>
        <begin position="112"/>
        <end position="130"/>
    </location>
</feature>
<reference evidence="7" key="2">
    <citation type="submission" date="2016-03" db="EMBL/GenBank/DDBJ databases">
        <authorList>
            <person name="Ploux O."/>
        </authorList>
    </citation>
    <scope>NUCLEOTIDE SEQUENCE [LARGE SCALE GENOMIC DNA]</scope>
    <source>
        <strain evidence="7">PP9</strain>
    </source>
</reference>
<feature type="transmembrane region" description="Helical" evidence="1">
    <location>
        <begin position="6"/>
        <end position="26"/>
    </location>
</feature>
<dbReference type="InterPro" id="IPR035965">
    <property type="entry name" value="PAS-like_dom_sf"/>
</dbReference>
<dbReference type="STRING" id="241244.ATY39_11525"/>
<dbReference type="PROSITE" id="PS50883">
    <property type="entry name" value="EAL"/>
    <property type="match status" value="1"/>
</dbReference>
<dbReference type="InterPro" id="IPR043128">
    <property type="entry name" value="Rev_trsase/Diguanyl_cyclase"/>
</dbReference>
<dbReference type="PROSITE" id="PS50887">
    <property type="entry name" value="GGDEF"/>
    <property type="match status" value="1"/>
</dbReference>
<keyword evidence="1" id="KW-1133">Transmembrane helix</keyword>
<dbReference type="GO" id="GO:0006355">
    <property type="term" value="P:regulation of DNA-templated transcription"/>
    <property type="evidence" value="ECO:0007669"/>
    <property type="project" value="InterPro"/>
</dbReference>
<dbReference type="InterPro" id="IPR013767">
    <property type="entry name" value="PAS_fold"/>
</dbReference>
<sequence>METEIQYIATSLSLGLFIIVADYGAFTVLYHKYIEMKSVFVVMACLLILGMSFSLVRFLIQITREEIYSLYTKWKYIGCLMAGISLGIIPYLTLISFFDFSNVHAGQQGHQFILLPFILLIGANIFLTLIPDLFGEVILKKNVESYKSLFNHNPDAVFSVDLAGNIQDVNEEASRLSGYSIEELSGMSIQALINEPEKNMTKLFKEVINGKVTLTESKLLRKDGSYADVSITAVRMIIDHMTIGAYGIVQDITEQKRAQEKLTYIAYHDDLTDLPNKRSMEKRVGQAIEENTHFGLIYIDFDRFKRINDNYGHKYGDMALKKMATRLNGLMPSDSLLARIGGDEFLAFIPQKHDIEELAKDILSAFSSPIKVHDNEFQITCSIGISCYPEDATSLKDLFIFADLAMYQAKENGANNYIRYSKEITGHVLNRLELENDLRDALTNHSIMVYYQPKYNSQSNRMIGAEALARWQHPKYGYIPPNIFIRIAEESQLIIELEREIIKIVFGQIRRWLDEGNQVPRTSINLSSVQFYRDDLIPFLQEALEIYQISSEYIEFELTESIILKDRINVNERFDELIDMGFELSIDDFGTGYSSLSYLHKLAINRLKIDKSFIDDYHENGEVIATIISLAKQLKLNVIAEGVETKDQIDFLSDLSCYDIQGYYFSPPLPVSEYERKLQTLRLSNL</sequence>
<feature type="domain" description="PAS" evidence="2">
    <location>
        <begin position="142"/>
        <end position="211"/>
    </location>
</feature>
<evidence type="ECO:0000313" key="6">
    <source>
        <dbReference type="EMBL" id="AMW99994.1"/>
    </source>
</evidence>
<evidence type="ECO:0000259" key="2">
    <source>
        <dbReference type="PROSITE" id="PS50112"/>
    </source>
</evidence>
<dbReference type="EMBL" id="CP014806">
    <property type="protein sequence ID" value="AMW99994.1"/>
    <property type="molecule type" value="Genomic_DNA"/>
</dbReference>
<dbReference type="Gene3D" id="3.30.70.270">
    <property type="match status" value="1"/>
</dbReference>
<dbReference type="Gene3D" id="3.20.20.450">
    <property type="entry name" value="EAL domain"/>
    <property type="match status" value="1"/>
</dbReference>
<keyword evidence="7" id="KW-1185">Reference proteome</keyword>
<dbReference type="InterPro" id="IPR052155">
    <property type="entry name" value="Biofilm_reg_signaling"/>
</dbReference>
<dbReference type="SUPFAM" id="SSF55785">
    <property type="entry name" value="PYP-like sensor domain (PAS domain)"/>
    <property type="match status" value="1"/>
</dbReference>
<feature type="domain" description="EAL" evidence="4">
    <location>
        <begin position="431"/>
        <end position="682"/>
    </location>
</feature>
<dbReference type="PANTHER" id="PTHR44757">
    <property type="entry name" value="DIGUANYLATE CYCLASE DGCP"/>
    <property type="match status" value="1"/>
</dbReference>
<dbReference type="NCBIfam" id="TIGR00229">
    <property type="entry name" value="sensory_box"/>
    <property type="match status" value="1"/>
</dbReference>
<dbReference type="InterPro" id="IPR035919">
    <property type="entry name" value="EAL_sf"/>
</dbReference>
<evidence type="ECO:0000259" key="5">
    <source>
        <dbReference type="PROSITE" id="PS50887"/>
    </source>
</evidence>
<evidence type="ECO:0000259" key="4">
    <source>
        <dbReference type="PROSITE" id="PS50883"/>
    </source>
</evidence>
<dbReference type="CDD" id="cd01949">
    <property type="entry name" value="GGDEF"/>
    <property type="match status" value="1"/>
</dbReference>
<evidence type="ECO:0000313" key="7">
    <source>
        <dbReference type="Proteomes" id="UP000076021"/>
    </source>
</evidence>
<evidence type="ECO:0000259" key="3">
    <source>
        <dbReference type="PROSITE" id="PS50113"/>
    </source>
</evidence>
<dbReference type="Gene3D" id="3.30.450.20">
    <property type="entry name" value="PAS domain"/>
    <property type="match status" value="1"/>
</dbReference>
<evidence type="ECO:0008006" key="8">
    <source>
        <dbReference type="Google" id="ProtNLM"/>
    </source>
</evidence>
<dbReference type="InterPro" id="IPR001633">
    <property type="entry name" value="EAL_dom"/>
</dbReference>
<dbReference type="InterPro" id="IPR000160">
    <property type="entry name" value="GGDEF_dom"/>
</dbReference>
<dbReference type="NCBIfam" id="TIGR00254">
    <property type="entry name" value="GGDEF"/>
    <property type="match status" value="1"/>
</dbReference>
<gene>
    <name evidence="6" type="ORF">ATY39_11525</name>
</gene>
<dbReference type="InterPro" id="IPR029787">
    <property type="entry name" value="Nucleotide_cyclase"/>
</dbReference>